<proteinExistence type="predicted"/>
<dbReference type="AlphaFoldDB" id="A0A5A5T7G4"/>
<organism evidence="2 3">
    <name type="scientific">Dictyobacter arantiisoli</name>
    <dbReference type="NCBI Taxonomy" id="2014874"/>
    <lineage>
        <taxon>Bacteria</taxon>
        <taxon>Bacillati</taxon>
        <taxon>Chloroflexota</taxon>
        <taxon>Ktedonobacteria</taxon>
        <taxon>Ktedonobacterales</taxon>
        <taxon>Dictyobacteraceae</taxon>
        <taxon>Dictyobacter</taxon>
    </lineage>
</organism>
<evidence type="ECO:0000313" key="3">
    <source>
        <dbReference type="Proteomes" id="UP000322530"/>
    </source>
</evidence>
<name>A0A5A5T7G4_9CHLR</name>
<keyword evidence="1" id="KW-0472">Membrane</keyword>
<comment type="caution">
    <text evidence="2">The sequence shown here is derived from an EMBL/GenBank/DDBJ whole genome shotgun (WGS) entry which is preliminary data.</text>
</comment>
<dbReference type="EMBL" id="BIXY01000009">
    <property type="protein sequence ID" value="GCF07347.1"/>
    <property type="molecule type" value="Genomic_DNA"/>
</dbReference>
<gene>
    <name evidence="2" type="ORF">KDI_09110</name>
</gene>
<reference evidence="2 3" key="1">
    <citation type="submission" date="2019-01" db="EMBL/GenBank/DDBJ databases">
        <title>Draft genome sequence of Dictyobacter sp. Uno17.</title>
        <authorList>
            <person name="Wang C.M."/>
            <person name="Zheng Y."/>
            <person name="Sakai Y."/>
            <person name="Abe K."/>
            <person name="Yokota A."/>
            <person name="Yabe S."/>
        </authorList>
    </citation>
    <scope>NUCLEOTIDE SEQUENCE [LARGE SCALE GENOMIC DNA]</scope>
    <source>
        <strain evidence="2 3">Uno17</strain>
    </source>
</reference>
<dbReference type="Proteomes" id="UP000322530">
    <property type="component" value="Unassembled WGS sequence"/>
</dbReference>
<accession>A0A5A5T7G4</accession>
<feature type="transmembrane region" description="Helical" evidence="1">
    <location>
        <begin position="89"/>
        <end position="106"/>
    </location>
</feature>
<keyword evidence="3" id="KW-1185">Reference proteome</keyword>
<sequence>MKQYPDPQEHFNNYLERAVKTYADGLQKANLEPSPILDRAMSRRISKGAREDYEEQSARVLLHNLNEIEKKYKPIEDQVRRSNARARTIICPFAILFFICASWYAFGHKDSTGVIMGTICVIFALIFFAIWVTWALIDRPVEIKQSR</sequence>
<keyword evidence="1" id="KW-0812">Transmembrane</keyword>
<feature type="transmembrane region" description="Helical" evidence="1">
    <location>
        <begin position="112"/>
        <end position="137"/>
    </location>
</feature>
<keyword evidence="1" id="KW-1133">Transmembrane helix</keyword>
<evidence type="ECO:0000313" key="2">
    <source>
        <dbReference type="EMBL" id="GCF07347.1"/>
    </source>
</evidence>
<evidence type="ECO:0008006" key="4">
    <source>
        <dbReference type="Google" id="ProtNLM"/>
    </source>
</evidence>
<protein>
    <recommendedName>
        <fullName evidence="4">DUF2335 domain-containing protein</fullName>
    </recommendedName>
</protein>
<evidence type="ECO:0000256" key="1">
    <source>
        <dbReference type="SAM" id="Phobius"/>
    </source>
</evidence>